<dbReference type="InterPro" id="IPR002575">
    <property type="entry name" value="Aminoglycoside_PTrfase"/>
</dbReference>
<gene>
    <name evidence="3" type="ORF">SAMN05216252_124110</name>
</gene>
<dbReference type="RefSeq" id="WP_089227671.1">
    <property type="nucleotide sequence ID" value="NZ_FZOF01000024.1"/>
</dbReference>
<dbReference type="PANTHER" id="PTHR40086:SF1">
    <property type="entry name" value="CELL CYCLE REGULATOR CCRZ"/>
    <property type="match status" value="1"/>
</dbReference>
<dbReference type="OrthoDB" id="3454210at2"/>
<dbReference type="Pfam" id="PF01636">
    <property type="entry name" value="APH"/>
    <property type="match status" value="1"/>
</dbReference>
<feature type="region of interest" description="Disordered" evidence="1">
    <location>
        <begin position="384"/>
        <end position="405"/>
    </location>
</feature>
<dbReference type="Gene3D" id="3.90.1200.10">
    <property type="match status" value="1"/>
</dbReference>
<dbReference type="EMBL" id="FZOF01000024">
    <property type="protein sequence ID" value="SNT42107.1"/>
    <property type="molecule type" value="Genomic_DNA"/>
</dbReference>
<protein>
    <submittedName>
        <fullName evidence="3">Phosphotransferase enzyme family protein</fullName>
    </submittedName>
</protein>
<evidence type="ECO:0000313" key="3">
    <source>
        <dbReference type="EMBL" id="SNT42107.1"/>
    </source>
</evidence>
<proteinExistence type="predicted"/>
<evidence type="ECO:0000313" key="4">
    <source>
        <dbReference type="Proteomes" id="UP000198280"/>
    </source>
</evidence>
<dbReference type="PANTHER" id="PTHR40086">
    <property type="entry name" value="PHOSPHOTRANSFERASE YTMP-RELATED"/>
    <property type="match status" value="1"/>
</dbReference>
<evidence type="ECO:0000259" key="2">
    <source>
        <dbReference type="Pfam" id="PF01636"/>
    </source>
</evidence>
<dbReference type="SUPFAM" id="SSF56112">
    <property type="entry name" value="Protein kinase-like (PK-like)"/>
    <property type="match status" value="1"/>
</dbReference>
<evidence type="ECO:0000256" key="1">
    <source>
        <dbReference type="SAM" id="MobiDB-lite"/>
    </source>
</evidence>
<keyword evidence="4" id="KW-1185">Reference proteome</keyword>
<reference evidence="3 4" key="1">
    <citation type="submission" date="2017-06" db="EMBL/GenBank/DDBJ databases">
        <authorList>
            <person name="Kim H.J."/>
            <person name="Triplett B.A."/>
        </authorList>
    </citation>
    <scope>NUCLEOTIDE SEQUENCE [LARGE SCALE GENOMIC DNA]</scope>
    <source>
        <strain evidence="3 4">CGMCC 4.1858</strain>
    </source>
</reference>
<feature type="domain" description="Aminoglycoside phosphotransferase" evidence="2">
    <location>
        <begin position="72"/>
        <end position="270"/>
    </location>
</feature>
<dbReference type="InterPro" id="IPR052077">
    <property type="entry name" value="CcrZ_PhaseVar_Mediator"/>
</dbReference>
<sequence>MTSPTREFASRIATEVVGPLKGHHHEAYAVRLDPGTPLGARFRWLKLREPRDRVFWYDHRCFASEEQLVLELGGRVPCVPKVVDVSELVDAPAGVTFIEFIEGRTLGDLTFPGKSVPRRYRKKLIQFFGSLVSIDAAGVHADRVCGNGPAEPGHLPFGGDDSTSFLENLIGHTRGVYREKRPVLDPLLDALAIPESLLEALPEELGGLTRRPFALLHGDLHRENLVVDGAGELWTIDWELARIGDPLYDLATHLHLMRYPRRQERQMVRGWRKAVGESSPGASDAVGRDLPRYLAYKRVQSVYTDVMRGAMTVSWAEGGPELREAVTHAVTSIAAALTRARRGEDGTGLRHVGLRTVATPEQIQEELLRWLGEYGDLARKTEDMRTASGAGPDPRPDTISSVDPVLLDAEQNEAIGLRRDATV</sequence>
<dbReference type="InterPro" id="IPR011009">
    <property type="entry name" value="Kinase-like_dom_sf"/>
</dbReference>
<dbReference type="Proteomes" id="UP000198280">
    <property type="component" value="Unassembled WGS sequence"/>
</dbReference>
<accession>A0A239MGF8</accession>
<organism evidence="3 4">
    <name type="scientific">Actinacidiphila glaucinigra</name>
    <dbReference type="NCBI Taxonomy" id="235986"/>
    <lineage>
        <taxon>Bacteria</taxon>
        <taxon>Bacillati</taxon>
        <taxon>Actinomycetota</taxon>
        <taxon>Actinomycetes</taxon>
        <taxon>Kitasatosporales</taxon>
        <taxon>Streptomycetaceae</taxon>
        <taxon>Actinacidiphila</taxon>
    </lineage>
</organism>
<dbReference type="GO" id="GO:0016740">
    <property type="term" value="F:transferase activity"/>
    <property type="evidence" value="ECO:0007669"/>
    <property type="project" value="UniProtKB-KW"/>
</dbReference>
<name>A0A239MGF8_9ACTN</name>
<dbReference type="AlphaFoldDB" id="A0A239MGF8"/>
<keyword evidence="3" id="KW-0808">Transferase</keyword>